<dbReference type="Proteomes" id="UP000013523">
    <property type="component" value="Chromosome"/>
</dbReference>
<sequence>MKIELKKKLPITIALIITSLLTIIFAALSITYGNSFTFRVLTQGSVAITMFLSGINSLIYQKQKLIALFSFLVSGFLIFVMITTIHVGLLKNAF</sequence>
<organism evidence="2 3">
    <name type="scientific">Clostridium pasteurianum BC1</name>
    <dbReference type="NCBI Taxonomy" id="86416"/>
    <lineage>
        <taxon>Bacteria</taxon>
        <taxon>Bacillati</taxon>
        <taxon>Bacillota</taxon>
        <taxon>Clostridia</taxon>
        <taxon>Eubacteriales</taxon>
        <taxon>Clostridiaceae</taxon>
        <taxon>Clostridium</taxon>
    </lineage>
</organism>
<dbReference type="HOGENOM" id="CLU_2381130_0_0_9"/>
<dbReference type="PATRIC" id="fig|86416.3.peg.1431"/>
<evidence type="ECO:0000313" key="2">
    <source>
        <dbReference type="EMBL" id="AGK96408.1"/>
    </source>
</evidence>
<dbReference type="RefSeq" id="WP_015614730.1">
    <property type="nucleotide sequence ID" value="NC_021182.1"/>
</dbReference>
<evidence type="ECO:0000313" key="3">
    <source>
        <dbReference type="Proteomes" id="UP000013523"/>
    </source>
</evidence>
<dbReference type="AlphaFoldDB" id="R4K1G4"/>
<feature type="transmembrane region" description="Helical" evidence="1">
    <location>
        <begin position="38"/>
        <end position="59"/>
    </location>
</feature>
<dbReference type="EMBL" id="CP003261">
    <property type="protein sequence ID" value="AGK96408.1"/>
    <property type="molecule type" value="Genomic_DNA"/>
</dbReference>
<reference evidence="2 3" key="1">
    <citation type="submission" date="2012-01" db="EMBL/GenBank/DDBJ databases">
        <title>Complete sequence of chromosome of Clostridium pasteurianum BC1.</title>
        <authorList>
            <consortium name="US DOE Joint Genome Institute"/>
            <person name="Lucas S."/>
            <person name="Han J."/>
            <person name="Lapidus A."/>
            <person name="Cheng J.-F."/>
            <person name="Goodwin L."/>
            <person name="Pitluck S."/>
            <person name="Peters L."/>
            <person name="Mikhailova N."/>
            <person name="Teshima H."/>
            <person name="Detter J.C."/>
            <person name="Han C."/>
            <person name="Tapia R."/>
            <person name="Land M."/>
            <person name="Hauser L."/>
            <person name="Kyrpides N."/>
            <person name="Ivanova N."/>
            <person name="Pagani I."/>
            <person name="Dunn J."/>
            <person name="Taghavi S."/>
            <person name="Francis A."/>
            <person name="van der Lelie D."/>
            <person name="Woyke T."/>
        </authorList>
    </citation>
    <scope>NUCLEOTIDE SEQUENCE [LARGE SCALE GENOMIC DNA]</scope>
    <source>
        <strain evidence="2 3">BC1</strain>
    </source>
</reference>
<proteinExistence type="predicted"/>
<gene>
    <name evidence="2" type="ORF">Clopa_1433</name>
</gene>
<name>R4K1G4_CLOPA</name>
<evidence type="ECO:0000256" key="1">
    <source>
        <dbReference type="SAM" id="Phobius"/>
    </source>
</evidence>
<feature type="transmembrane region" description="Helical" evidence="1">
    <location>
        <begin position="66"/>
        <end position="89"/>
    </location>
</feature>
<keyword evidence="1" id="KW-1133">Transmembrane helix</keyword>
<keyword evidence="1" id="KW-0812">Transmembrane</keyword>
<protein>
    <submittedName>
        <fullName evidence="2">Uncharacterized protein</fullName>
    </submittedName>
</protein>
<dbReference type="KEGG" id="cpas:Clopa_1433"/>
<keyword evidence="1" id="KW-0472">Membrane</keyword>
<feature type="transmembrane region" description="Helical" evidence="1">
    <location>
        <begin position="12"/>
        <end position="32"/>
    </location>
</feature>
<dbReference type="OrthoDB" id="1938534at2"/>
<accession>R4K1G4</accession>
<keyword evidence="3" id="KW-1185">Reference proteome</keyword>